<sequence>MSVGFLGTTIGSLLVASWFATALSGVLLFQAYHYFRGRPAYDHAVYGGLVTLLCLLDLAHVICIMVSMYRYLILNFGNNSAVMDLPPPLGLTIGLTASITFIVQSFFSWRVWKLSRGNKIIPIILSLLLTARLACGWTTTIKAIKLGTFGGFVLHVRWIFTAGVTLAVASDVLITASLCYWLNGSRSGMFHMDAILDKIILYSIETGALTSIVSIVSLICVSTMPRNLVFIAVHFVISKLYINMFLASLNTRNAFRAQKESHHTSKIAPTISFANRKFSTDHVLENAFAMQPSSPRLYPTCGIMTSTVTEVHRDDNDTEYDIKSTQFGGSLSSSNMSVKIDPEY</sequence>
<keyword evidence="1" id="KW-0472">Membrane</keyword>
<feature type="transmembrane region" description="Helical" evidence="1">
    <location>
        <begin position="120"/>
        <end position="139"/>
    </location>
</feature>
<feature type="transmembrane region" description="Helical" evidence="1">
    <location>
        <begin position="44"/>
        <end position="69"/>
    </location>
</feature>
<dbReference type="Proteomes" id="UP000053477">
    <property type="component" value="Unassembled WGS sequence"/>
</dbReference>
<dbReference type="EMBL" id="KQ085886">
    <property type="protein sequence ID" value="KLO19504.1"/>
    <property type="molecule type" value="Genomic_DNA"/>
</dbReference>
<keyword evidence="4" id="KW-1185">Reference proteome</keyword>
<feature type="transmembrane region" description="Helical" evidence="1">
    <location>
        <begin position="230"/>
        <end position="249"/>
    </location>
</feature>
<dbReference type="Pfam" id="PF20152">
    <property type="entry name" value="DUF6534"/>
    <property type="match status" value="1"/>
</dbReference>
<evidence type="ECO:0000313" key="3">
    <source>
        <dbReference type="EMBL" id="KLO19504.1"/>
    </source>
</evidence>
<dbReference type="STRING" id="27342.A0A0H2S6F1"/>
<evidence type="ECO:0000259" key="2">
    <source>
        <dbReference type="Pfam" id="PF20152"/>
    </source>
</evidence>
<feature type="domain" description="DUF6534" evidence="2">
    <location>
        <begin position="167"/>
        <end position="253"/>
    </location>
</feature>
<feature type="transmembrane region" description="Helical" evidence="1">
    <location>
        <begin position="12"/>
        <end position="32"/>
    </location>
</feature>
<name>A0A0H2S6F1_9AGAM</name>
<dbReference type="OrthoDB" id="3206554at2759"/>
<keyword evidence="1" id="KW-1133">Transmembrane helix</keyword>
<dbReference type="InterPro" id="IPR045339">
    <property type="entry name" value="DUF6534"/>
</dbReference>
<evidence type="ECO:0000313" key="4">
    <source>
        <dbReference type="Proteomes" id="UP000053477"/>
    </source>
</evidence>
<feature type="transmembrane region" description="Helical" evidence="1">
    <location>
        <begin position="89"/>
        <end position="108"/>
    </location>
</feature>
<feature type="transmembrane region" description="Helical" evidence="1">
    <location>
        <begin position="159"/>
        <end position="182"/>
    </location>
</feature>
<accession>A0A0H2S6F1</accession>
<keyword evidence="1" id="KW-0812">Transmembrane</keyword>
<protein>
    <recommendedName>
        <fullName evidence="2">DUF6534 domain-containing protein</fullName>
    </recommendedName>
</protein>
<dbReference type="PANTHER" id="PTHR40465:SF1">
    <property type="entry name" value="DUF6534 DOMAIN-CONTAINING PROTEIN"/>
    <property type="match status" value="1"/>
</dbReference>
<evidence type="ECO:0000256" key="1">
    <source>
        <dbReference type="SAM" id="Phobius"/>
    </source>
</evidence>
<dbReference type="InParanoid" id="A0A0H2S6F1"/>
<gene>
    <name evidence="3" type="ORF">SCHPADRAFT_65257</name>
</gene>
<dbReference type="PANTHER" id="PTHR40465">
    <property type="entry name" value="CHROMOSOME 1, WHOLE GENOME SHOTGUN SEQUENCE"/>
    <property type="match status" value="1"/>
</dbReference>
<proteinExistence type="predicted"/>
<reference evidence="3 4" key="1">
    <citation type="submission" date="2015-04" db="EMBL/GenBank/DDBJ databases">
        <title>Complete genome sequence of Schizopora paradoxa KUC8140, a cosmopolitan wood degrader in East Asia.</title>
        <authorList>
            <consortium name="DOE Joint Genome Institute"/>
            <person name="Min B."/>
            <person name="Park H."/>
            <person name="Jang Y."/>
            <person name="Kim J.-J."/>
            <person name="Kim K.H."/>
            <person name="Pangilinan J."/>
            <person name="Lipzen A."/>
            <person name="Riley R."/>
            <person name="Grigoriev I.V."/>
            <person name="Spatafora J.W."/>
            <person name="Choi I.-G."/>
        </authorList>
    </citation>
    <scope>NUCLEOTIDE SEQUENCE [LARGE SCALE GENOMIC DNA]</scope>
    <source>
        <strain evidence="3 4">KUC8140</strain>
    </source>
</reference>
<feature type="transmembrane region" description="Helical" evidence="1">
    <location>
        <begin position="202"/>
        <end position="224"/>
    </location>
</feature>
<organism evidence="3 4">
    <name type="scientific">Schizopora paradoxa</name>
    <dbReference type="NCBI Taxonomy" id="27342"/>
    <lineage>
        <taxon>Eukaryota</taxon>
        <taxon>Fungi</taxon>
        <taxon>Dikarya</taxon>
        <taxon>Basidiomycota</taxon>
        <taxon>Agaricomycotina</taxon>
        <taxon>Agaricomycetes</taxon>
        <taxon>Hymenochaetales</taxon>
        <taxon>Schizoporaceae</taxon>
        <taxon>Schizopora</taxon>
    </lineage>
</organism>
<dbReference type="AlphaFoldDB" id="A0A0H2S6F1"/>